<evidence type="ECO:0000313" key="2">
    <source>
        <dbReference type="Proteomes" id="UP000320547"/>
    </source>
</evidence>
<dbReference type="RefSeq" id="WP_067600412.1">
    <property type="nucleotide sequence ID" value="NZ_CP015963.1"/>
</dbReference>
<dbReference type="AlphaFoldDB" id="A0A562UVY5"/>
<name>A0A562UVY5_9SPHN</name>
<organism evidence="1 2">
    <name type="scientific">Altererythrobacter ishigakiensis</name>
    <dbReference type="NCBI Taxonomy" id="476157"/>
    <lineage>
        <taxon>Bacteria</taxon>
        <taxon>Pseudomonadati</taxon>
        <taxon>Pseudomonadota</taxon>
        <taxon>Alphaproteobacteria</taxon>
        <taxon>Sphingomonadales</taxon>
        <taxon>Erythrobacteraceae</taxon>
        <taxon>Altererythrobacter</taxon>
    </lineage>
</organism>
<dbReference type="EMBL" id="VLLK01000001">
    <property type="protein sequence ID" value="TWJ09794.1"/>
    <property type="molecule type" value="Genomic_DNA"/>
</dbReference>
<gene>
    <name evidence="1" type="ORF">JN10_1440</name>
</gene>
<sequence>MKPDISNALLMEVLLEELASRSMTMEDFEQAQGIKPGEMTHILSPPDERAINRNIKLTAMYLGIPGKDFFEILWKRAEPEGNG</sequence>
<evidence type="ECO:0008006" key="3">
    <source>
        <dbReference type="Google" id="ProtNLM"/>
    </source>
</evidence>
<dbReference type="Proteomes" id="UP000320547">
    <property type="component" value="Unassembled WGS sequence"/>
</dbReference>
<evidence type="ECO:0000313" key="1">
    <source>
        <dbReference type="EMBL" id="TWJ09794.1"/>
    </source>
</evidence>
<reference evidence="1 2" key="1">
    <citation type="submission" date="2019-07" db="EMBL/GenBank/DDBJ databases">
        <title>Genomic Encyclopedia of Archaeal and Bacterial Type Strains, Phase II (KMG-II): from individual species to whole genera.</title>
        <authorList>
            <person name="Goeker M."/>
        </authorList>
    </citation>
    <scope>NUCLEOTIDE SEQUENCE [LARGE SCALE GENOMIC DNA]</scope>
    <source>
        <strain evidence="1 2">ATCC BAA-2084</strain>
    </source>
</reference>
<keyword evidence="2" id="KW-1185">Reference proteome</keyword>
<protein>
    <recommendedName>
        <fullName evidence="3">HTH cro/C1-type domain-containing protein</fullName>
    </recommendedName>
</protein>
<comment type="caution">
    <text evidence="1">The sequence shown here is derived from an EMBL/GenBank/DDBJ whole genome shotgun (WGS) entry which is preliminary data.</text>
</comment>
<accession>A0A562UVY5</accession>
<proteinExistence type="predicted"/>